<dbReference type="Pfam" id="PF12867">
    <property type="entry name" value="DinB_2"/>
    <property type="match status" value="1"/>
</dbReference>
<gene>
    <name evidence="2" type="ORF">DLM85_02045</name>
</gene>
<proteinExistence type="predicted"/>
<accession>A0A328BRH0</accession>
<dbReference type="InterPro" id="IPR024775">
    <property type="entry name" value="DinB-like"/>
</dbReference>
<name>A0A328BRH0_9BACT</name>
<dbReference type="Gene3D" id="1.20.120.450">
    <property type="entry name" value="dinb family like domain"/>
    <property type="match status" value="1"/>
</dbReference>
<dbReference type="AlphaFoldDB" id="A0A328BRH0"/>
<reference evidence="3" key="1">
    <citation type="submission" date="2018-05" db="EMBL/GenBank/DDBJ databases">
        <authorList>
            <person name="Nie L."/>
        </authorList>
    </citation>
    <scope>NUCLEOTIDE SEQUENCE [LARGE SCALE GENOMIC DNA]</scope>
    <source>
        <strain evidence="3">NL</strain>
    </source>
</reference>
<dbReference type="RefSeq" id="WP_111476399.1">
    <property type="nucleotide sequence ID" value="NZ_QHKM01000001.1"/>
</dbReference>
<evidence type="ECO:0000259" key="1">
    <source>
        <dbReference type="Pfam" id="PF12867"/>
    </source>
</evidence>
<sequence length="200" mass="22240">MNHRLHLRFEQLESATEQLLQAAAHLGERAYSAPAAGQWSAAHVVHHLLASEVAIGQYLQQKLREQQQQLGQATLGMKLRSTLLRLALRLPGLRFKAPSRVAALTPADAAALPPLADMRQQWAATRRQLEQLLNEFPSRLAHRAIFKHPRAGMLTIEQTLDFMLDHVLHHRQQLARITRALGAAPAAPQPVRKGQQAATS</sequence>
<dbReference type="Proteomes" id="UP000248553">
    <property type="component" value="Unassembled WGS sequence"/>
</dbReference>
<dbReference type="OrthoDB" id="979115at2"/>
<evidence type="ECO:0000313" key="2">
    <source>
        <dbReference type="EMBL" id="RAK69663.1"/>
    </source>
</evidence>
<evidence type="ECO:0000313" key="3">
    <source>
        <dbReference type="Proteomes" id="UP000248553"/>
    </source>
</evidence>
<organism evidence="2 3">
    <name type="scientific">Hymenobacter edaphi</name>
    <dbReference type="NCBI Taxonomy" id="2211146"/>
    <lineage>
        <taxon>Bacteria</taxon>
        <taxon>Pseudomonadati</taxon>
        <taxon>Bacteroidota</taxon>
        <taxon>Cytophagia</taxon>
        <taxon>Cytophagales</taxon>
        <taxon>Hymenobacteraceae</taxon>
        <taxon>Hymenobacter</taxon>
    </lineage>
</organism>
<dbReference type="InterPro" id="IPR034660">
    <property type="entry name" value="DinB/YfiT-like"/>
</dbReference>
<protein>
    <submittedName>
        <fullName evidence="2">DinB family protein</fullName>
    </submittedName>
</protein>
<dbReference type="SUPFAM" id="SSF109854">
    <property type="entry name" value="DinB/YfiT-like putative metalloenzymes"/>
    <property type="match status" value="1"/>
</dbReference>
<comment type="caution">
    <text evidence="2">The sequence shown here is derived from an EMBL/GenBank/DDBJ whole genome shotgun (WGS) entry which is preliminary data.</text>
</comment>
<keyword evidence="3" id="KW-1185">Reference proteome</keyword>
<dbReference type="EMBL" id="QHKM01000001">
    <property type="protein sequence ID" value="RAK69663.1"/>
    <property type="molecule type" value="Genomic_DNA"/>
</dbReference>
<feature type="domain" description="DinB-like" evidence="1">
    <location>
        <begin position="11"/>
        <end position="174"/>
    </location>
</feature>